<dbReference type="AlphaFoldDB" id="A0AAV1Z2K0"/>
<comment type="caution">
    <text evidence="1">The sequence shown here is derived from an EMBL/GenBank/DDBJ whole genome shotgun (WGS) entry which is preliminary data.</text>
</comment>
<evidence type="ECO:0000313" key="1">
    <source>
        <dbReference type="EMBL" id="CAL1264455.1"/>
    </source>
</evidence>
<dbReference type="Proteomes" id="UP001497382">
    <property type="component" value="Unassembled WGS sequence"/>
</dbReference>
<keyword evidence="2" id="KW-1185">Reference proteome</keyword>
<sequence>MFIIMKYNLSVSCCIYWTLSRLARGNMRDVVFNLHESKSFIDSQRRLKARVKEPNRDSIKSWMNKNQRPV</sequence>
<name>A0AAV1Z2K0_9ARAC</name>
<protein>
    <submittedName>
        <fullName evidence="1">Uncharacterized protein</fullName>
    </submittedName>
</protein>
<proteinExistence type="predicted"/>
<dbReference type="EMBL" id="CAXIEN010000013">
    <property type="protein sequence ID" value="CAL1264455.1"/>
    <property type="molecule type" value="Genomic_DNA"/>
</dbReference>
<feature type="non-terminal residue" evidence="1">
    <location>
        <position position="70"/>
    </location>
</feature>
<accession>A0AAV1Z2K0</accession>
<evidence type="ECO:0000313" key="2">
    <source>
        <dbReference type="Proteomes" id="UP001497382"/>
    </source>
</evidence>
<gene>
    <name evidence="1" type="ORF">LARSCL_LOCUS2040</name>
</gene>
<organism evidence="1 2">
    <name type="scientific">Larinioides sclopetarius</name>
    <dbReference type="NCBI Taxonomy" id="280406"/>
    <lineage>
        <taxon>Eukaryota</taxon>
        <taxon>Metazoa</taxon>
        <taxon>Ecdysozoa</taxon>
        <taxon>Arthropoda</taxon>
        <taxon>Chelicerata</taxon>
        <taxon>Arachnida</taxon>
        <taxon>Araneae</taxon>
        <taxon>Araneomorphae</taxon>
        <taxon>Entelegynae</taxon>
        <taxon>Araneoidea</taxon>
        <taxon>Araneidae</taxon>
        <taxon>Larinioides</taxon>
    </lineage>
</organism>
<reference evidence="1 2" key="1">
    <citation type="submission" date="2024-04" db="EMBL/GenBank/DDBJ databases">
        <authorList>
            <person name="Rising A."/>
            <person name="Reimegard J."/>
            <person name="Sonavane S."/>
            <person name="Akerstrom W."/>
            <person name="Nylinder S."/>
            <person name="Hedman E."/>
            <person name="Kallberg Y."/>
        </authorList>
    </citation>
    <scope>NUCLEOTIDE SEQUENCE [LARGE SCALE GENOMIC DNA]</scope>
</reference>